<sequence>MPRAQHRLFSSRNPAIIRRHLNIMAMHGIDGLFLTRRGSEVSDLLHTSVGNARNLTHIKDCCCLPAWKGRDKDNEVRSFAQKLIRC</sequence>
<dbReference type="EMBL" id="AFRT01001874">
    <property type="protein sequence ID" value="ELU39218.1"/>
    <property type="molecule type" value="Genomic_DNA"/>
</dbReference>
<dbReference type="AlphaFoldDB" id="L8WR43"/>
<accession>L8WR43</accession>
<dbReference type="OrthoDB" id="2589715at2759"/>
<keyword evidence="2" id="KW-1185">Reference proteome</keyword>
<protein>
    <submittedName>
        <fullName evidence="1">Uncharacterized protein</fullName>
    </submittedName>
</protein>
<reference evidence="1 2" key="1">
    <citation type="journal article" date="2013" name="Nat. Commun.">
        <title>The evolution and pathogenic mechanisms of the rice sheath blight pathogen.</title>
        <authorList>
            <person name="Zheng A."/>
            <person name="Lin R."/>
            <person name="Xu L."/>
            <person name="Qin P."/>
            <person name="Tang C."/>
            <person name="Ai P."/>
            <person name="Zhang D."/>
            <person name="Liu Y."/>
            <person name="Sun Z."/>
            <person name="Feng H."/>
            <person name="Wang Y."/>
            <person name="Chen Y."/>
            <person name="Liang X."/>
            <person name="Fu R."/>
            <person name="Li Q."/>
            <person name="Zhang J."/>
            <person name="Yu X."/>
            <person name="Xie Z."/>
            <person name="Ding L."/>
            <person name="Guan P."/>
            <person name="Tang J."/>
            <person name="Liang Y."/>
            <person name="Wang S."/>
            <person name="Deng Q."/>
            <person name="Li S."/>
            <person name="Zhu J."/>
            <person name="Wang L."/>
            <person name="Liu H."/>
            <person name="Li P."/>
        </authorList>
    </citation>
    <scope>NUCLEOTIDE SEQUENCE [LARGE SCALE GENOMIC DNA]</scope>
    <source>
        <strain evidence="2">AG-1 IA</strain>
    </source>
</reference>
<dbReference type="HOGENOM" id="CLU_2499424_0_0_1"/>
<evidence type="ECO:0000313" key="2">
    <source>
        <dbReference type="Proteomes" id="UP000011668"/>
    </source>
</evidence>
<proteinExistence type="predicted"/>
<dbReference type="Gene3D" id="3.20.20.80">
    <property type="entry name" value="Glycosidases"/>
    <property type="match status" value="1"/>
</dbReference>
<dbReference type="Proteomes" id="UP000011668">
    <property type="component" value="Unassembled WGS sequence"/>
</dbReference>
<name>L8WR43_THACA</name>
<gene>
    <name evidence="1" type="ORF">AG1IA_06750</name>
</gene>
<evidence type="ECO:0000313" key="1">
    <source>
        <dbReference type="EMBL" id="ELU39218.1"/>
    </source>
</evidence>
<organism evidence="1 2">
    <name type="scientific">Thanatephorus cucumeris (strain AG1-IA)</name>
    <name type="common">Rice sheath blight fungus</name>
    <name type="synonym">Rhizoctonia solani</name>
    <dbReference type="NCBI Taxonomy" id="983506"/>
    <lineage>
        <taxon>Eukaryota</taxon>
        <taxon>Fungi</taxon>
        <taxon>Dikarya</taxon>
        <taxon>Basidiomycota</taxon>
        <taxon>Agaricomycotina</taxon>
        <taxon>Agaricomycetes</taxon>
        <taxon>Cantharellales</taxon>
        <taxon>Ceratobasidiaceae</taxon>
        <taxon>Rhizoctonia</taxon>
        <taxon>Rhizoctonia solani AG-1</taxon>
    </lineage>
</organism>
<comment type="caution">
    <text evidence="1">The sequence shown here is derived from an EMBL/GenBank/DDBJ whole genome shotgun (WGS) entry which is preliminary data.</text>
</comment>